<evidence type="ECO:0000256" key="7">
    <source>
        <dbReference type="ARBA" id="ARBA00022525"/>
    </source>
</evidence>
<feature type="domain" description="PLD phosphodiesterase" evidence="12">
    <location>
        <begin position="121"/>
        <end position="148"/>
    </location>
</feature>
<keyword evidence="9" id="KW-0442">Lipid degradation</keyword>
<evidence type="ECO:0000256" key="9">
    <source>
        <dbReference type="ARBA" id="ARBA00022963"/>
    </source>
</evidence>
<dbReference type="InterPro" id="IPR025202">
    <property type="entry name" value="PLD-like_dom"/>
</dbReference>
<dbReference type="Gene3D" id="3.30.870.10">
    <property type="entry name" value="Endonuclease Chain A"/>
    <property type="match status" value="1"/>
</dbReference>
<dbReference type="GO" id="GO:0006793">
    <property type="term" value="P:phosphorus metabolic process"/>
    <property type="evidence" value="ECO:0007669"/>
    <property type="project" value="UniProtKB-ARBA"/>
</dbReference>
<dbReference type="PROSITE" id="PS50035">
    <property type="entry name" value="PLD"/>
    <property type="match status" value="1"/>
</dbReference>
<proteinExistence type="inferred from homology"/>
<protein>
    <recommendedName>
        <fullName evidence="6">Phospholipase D</fullName>
        <ecNumber evidence="5">3.1.4.4</ecNumber>
    </recommendedName>
    <alternativeName>
        <fullName evidence="11">Choline phosphatase</fullName>
    </alternativeName>
</protein>
<comment type="catalytic activity">
    <reaction evidence="1">
        <text>a 1,2-diacyl-sn-glycero-3-phosphocholine + H2O = a 1,2-diacyl-sn-glycero-3-phosphate + choline + H(+)</text>
        <dbReference type="Rhea" id="RHEA:14445"/>
        <dbReference type="ChEBI" id="CHEBI:15354"/>
        <dbReference type="ChEBI" id="CHEBI:15377"/>
        <dbReference type="ChEBI" id="CHEBI:15378"/>
        <dbReference type="ChEBI" id="CHEBI:57643"/>
        <dbReference type="ChEBI" id="CHEBI:58608"/>
        <dbReference type="EC" id="3.1.4.4"/>
    </reaction>
</comment>
<dbReference type="KEGG" id="nabu:FZC36_02555"/>
<dbReference type="EMBL" id="CP043314">
    <property type="protein sequence ID" value="QEK39289.1"/>
    <property type="molecule type" value="Genomic_DNA"/>
</dbReference>
<dbReference type="Pfam" id="PF13091">
    <property type="entry name" value="PLDc_2"/>
    <property type="match status" value="1"/>
</dbReference>
<comment type="subcellular location">
    <subcellularLocation>
        <location evidence="3">Secreted</location>
    </subcellularLocation>
</comment>
<dbReference type="InterPro" id="IPR001736">
    <property type="entry name" value="PLipase_D/transphosphatidylase"/>
</dbReference>
<evidence type="ECO:0000256" key="6">
    <source>
        <dbReference type="ARBA" id="ARBA00018392"/>
    </source>
</evidence>
<accession>A0A5C0UHN2</accession>
<keyword evidence="10" id="KW-0443">Lipid metabolism</keyword>
<evidence type="ECO:0000256" key="4">
    <source>
        <dbReference type="ARBA" id="ARBA00008664"/>
    </source>
</evidence>
<dbReference type="EC" id="3.1.4.4" evidence="5"/>
<evidence type="ECO:0000313" key="13">
    <source>
        <dbReference type="EMBL" id="QEK39289.1"/>
    </source>
</evidence>
<sequence>MRMNKKLKYLKSLPYLVVTILSLSFSVLKKHEPEMQLGNVCVRFTPGSQCIPFISSAIRGAKRTLHIQAYSWTSEELTHEVNRAKQRGVRVFILLDKSHMKINNCIKSFMRNGIDVLIDRVPGIAHNKIIIADDDTVITGSFNFSNAAEHKNVENVLKIKDKEIAKAYLRNWYSRRSFSKDIRDPYNAELNRHPWKEKTNSRNYFNSIS</sequence>
<dbReference type="Proteomes" id="UP000324924">
    <property type="component" value="Chromosome"/>
</dbReference>
<keyword evidence="14" id="KW-1185">Reference proteome</keyword>
<dbReference type="PANTHER" id="PTHR43856">
    <property type="entry name" value="CARDIOLIPIN HYDROLASE"/>
    <property type="match status" value="1"/>
</dbReference>
<evidence type="ECO:0000256" key="1">
    <source>
        <dbReference type="ARBA" id="ARBA00000798"/>
    </source>
</evidence>
<dbReference type="GO" id="GO:0016042">
    <property type="term" value="P:lipid catabolic process"/>
    <property type="evidence" value="ECO:0007669"/>
    <property type="project" value="UniProtKB-KW"/>
</dbReference>
<evidence type="ECO:0000256" key="8">
    <source>
        <dbReference type="ARBA" id="ARBA00022801"/>
    </source>
</evidence>
<evidence type="ECO:0000256" key="10">
    <source>
        <dbReference type="ARBA" id="ARBA00023098"/>
    </source>
</evidence>
<dbReference type="PANTHER" id="PTHR43856:SF1">
    <property type="entry name" value="MITOCHONDRIAL CARDIOLIPIN HYDROLASE"/>
    <property type="match status" value="1"/>
</dbReference>
<dbReference type="GO" id="GO:0005576">
    <property type="term" value="C:extracellular region"/>
    <property type="evidence" value="ECO:0007669"/>
    <property type="project" value="UniProtKB-SubCell"/>
</dbReference>
<comment type="similarity">
    <text evidence="4">Belongs to the phospholipase D family.</text>
</comment>
<dbReference type="SUPFAM" id="SSF56024">
    <property type="entry name" value="Phospholipase D/nuclease"/>
    <property type="match status" value="1"/>
</dbReference>
<evidence type="ECO:0000256" key="5">
    <source>
        <dbReference type="ARBA" id="ARBA00012027"/>
    </source>
</evidence>
<dbReference type="AlphaFoldDB" id="A0A5C0UHN2"/>
<gene>
    <name evidence="13" type="ORF">FZC36_02555</name>
</gene>
<evidence type="ECO:0000256" key="2">
    <source>
        <dbReference type="ARBA" id="ARBA00003145"/>
    </source>
</evidence>
<evidence type="ECO:0000256" key="11">
    <source>
        <dbReference type="ARBA" id="ARBA00029594"/>
    </source>
</evidence>
<keyword evidence="8" id="KW-0378">Hydrolase</keyword>
<dbReference type="GO" id="GO:0004630">
    <property type="term" value="F:phospholipase D activity"/>
    <property type="evidence" value="ECO:0007669"/>
    <property type="project" value="UniProtKB-EC"/>
</dbReference>
<reference evidence="13 14" key="1">
    <citation type="submission" date="2019-08" db="EMBL/GenBank/DDBJ databases">
        <title>Highly reduced genomes of protist endosymbionts show evolutionary convergence.</title>
        <authorList>
            <person name="George E."/>
            <person name="Husnik F."/>
            <person name="Tashyreva D."/>
            <person name="Prokopchuk G."/>
            <person name="Horak A."/>
            <person name="Kwong W.K."/>
            <person name="Lukes J."/>
            <person name="Keeling P.J."/>
        </authorList>
    </citation>
    <scope>NUCLEOTIDE SEQUENCE [LARGE SCALE GENOMIC DNA]</scope>
    <source>
        <strain evidence="13">1604HC</strain>
    </source>
</reference>
<keyword evidence="7" id="KW-0964">Secreted</keyword>
<evidence type="ECO:0000313" key="14">
    <source>
        <dbReference type="Proteomes" id="UP000324924"/>
    </source>
</evidence>
<comment type="function">
    <text evidence="2">Could be a virulence factor.</text>
</comment>
<organism evidence="13 14">
    <name type="scientific">Candidatus Nesciobacter abundans</name>
    <dbReference type="NCBI Taxonomy" id="2601668"/>
    <lineage>
        <taxon>Bacteria</taxon>
        <taxon>Pseudomonadati</taxon>
        <taxon>Pseudomonadota</taxon>
        <taxon>Alphaproteobacteria</taxon>
        <taxon>Holosporales</taxon>
        <taxon>Holosporaceae</taxon>
        <taxon>Candidatus Nesciobacter</taxon>
    </lineage>
</organism>
<dbReference type="OrthoDB" id="9762009at2"/>
<dbReference type="InterPro" id="IPR051406">
    <property type="entry name" value="PLD_domain"/>
</dbReference>
<dbReference type="SMART" id="SM00155">
    <property type="entry name" value="PLDc"/>
    <property type="match status" value="1"/>
</dbReference>
<dbReference type="GO" id="GO:0016891">
    <property type="term" value="F:RNA endonuclease activity producing 5'-phosphomonoesters, hydrolytic mechanism"/>
    <property type="evidence" value="ECO:0007669"/>
    <property type="project" value="TreeGrafter"/>
</dbReference>
<evidence type="ECO:0000259" key="12">
    <source>
        <dbReference type="PROSITE" id="PS50035"/>
    </source>
</evidence>
<evidence type="ECO:0000256" key="3">
    <source>
        <dbReference type="ARBA" id="ARBA00004613"/>
    </source>
</evidence>
<name>A0A5C0UHN2_9PROT</name>